<reference evidence="6 7" key="1">
    <citation type="submission" date="2015-12" db="EMBL/GenBank/DDBJ databases">
        <title>Complete genome of Lacimicrobium alkaliphilum KCTC 32984.</title>
        <authorList>
            <person name="Kim S.-G."/>
            <person name="Lee Y.-J."/>
        </authorList>
    </citation>
    <scope>NUCLEOTIDE SEQUENCE [LARGE SCALE GENOMIC DNA]</scope>
    <source>
        <strain evidence="6 7">YelD216</strain>
    </source>
</reference>
<name>A0A0U2ZEV2_9ALTE</name>
<proteinExistence type="inferred from homology"/>
<dbReference type="InterPro" id="IPR039261">
    <property type="entry name" value="FNR_nucleotide-bd"/>
</dbReference>
<keyword evidence="2" id="KW-0455">Luminescence</keyword>
<dbReference type="EMBL" id="CP013650">
    <property type="protein sequence ID" value="ALS96956.1"/>
    <property type="molecule type" value="Genomic_DNA"/>
</dbReference>
<dbReference type="PROSITE" id="PS51384">
    <property type="entry name" value="FAD_FR"/>
    <property type="match status" value="1"/>
</dbReference>
<dbReference type="Gene3D" id="3.40.50.80">
    <property type="entry name" value="Nucleotide-binding domain of ferredoxin-NADP reductase (FNR) module"/>
    <property type="match status" value="1"/>
</dbReference>
<dbReference type="KEGG" id="lal:AT746_00785"/>
<dbReference type="PANTHER" id="PTHR47354">
    <property type="entry name" value="NADH OXIDOREDUCTASE HCR"/>
    <property type="match status" value="1"/>
</dbReference>
<dbReference type="InterPro" id="IPR050415">
    <property type="entry name" value="MRET"/>
</dbReference>
<evidence type="ECO:0000259" key="5">
    <source>
        <dbReference type="PROSITE" id="PS51384"/>
    </source>
</evidence>
<dbReference type="InterPro" id="IPR008333">
    <property type="entry name" value="Cbr1-like_FAD-bd_dom"/>
</dbReference>
<dbReference type="Pfam" id="PF00175">
    <property type="entry name" value="NAD_binding_1"/>
    <property type="match status" value="1"/>
</dbReference>
<gene>
    <name evidence="6" type="primary">fre</name>
    <name evidence="6" type="ORF">AT746_00785</name>
</gene>
<sequence>MSEFECQVVTIEPLTANVQRILLRPENAPDFKAGQYIRVVMDEGDKRPFSIANAPDESGLIELHIGAAEHNPWAMQVIEKMQSAPGIMLDGPHGNAFLRNDRPHPTILMAGGTGFSYTWSILQQLLRSPLKEPLFLYWGTRTQDDMYALQELEELAQQHSKFRFIPVLENPDSDWQGRSGLVHQAVLEDFVSLEPYQVYIAGRFEMAGAAREDFHNQGLMLENLFGDAYDFI</sequence>
<comment type="cofactor">
    <cofactor evidence="3">
        <name>[2Fe-2S] cluster</name>
        <dbReference type="ChEBI" id="CHEBI:190135"/>
    </cofactor>
</comment>
<dbReference type="Gene3D" id="2.40.30.10">
    <property type="entry name" value="Translation factors"/>
    <property type="match status" value="1"/>
</dbReference>
<evidence type="ECO:0000256" key="3">
    <source>
        <dbReference type="ARBA" id="ARBA00034078"/>
    </source>
</evidence>
<evidence type="ECO:0000313" key="7">
    <source>
        <dbReference type="Proteomes" id="UP000068447"/>
    </source>
</evidence>
<dbReference type="RefSeq" id="WP_062475067.1">
    <property type="nucleotide sequence ID" value="NZ_CP013650.1"/>
</dbReference>
<dbReference type="InterPro" id="IPR017938">
    <property type="entry name" value="Riboflavin_synthase-like_b-brl"/>
</dbReference>
<comment type="similarity">
    <text evidence="4">Belongs to the Fre/LuxG FAD/NAD(P) flavoprotein oxidoreductase family.</text>
</comment>
<dbReference type="GO" id="GO:0016491">
    <property type="term" value="F:oxidoreductase activity"/>
    <property type="evidence" value="ECO:0007669"/>
    <property type="project" value="UniProtKB-KW"/>
</dbReference>
<evidence type="ECO:0000313" key="6">
    <source>
        <dbReference type="EMBL" id="ALS96956.1"/>
    </source>
</evidence>
<dbReference type="CDD" id="cd06189">
    <property type="entry name" value="flavin_oxioreductase"/>
    <property type="match status" value="1"/>
</dbReference>
<evidence type="ECO:0000256" key="2">
    <source>
        <dbReference type="ARBA" id="ARBA00023223"/>
    </source>
</evidence>
<evidence type="ECO:0000256" key="1">
    <source>
        <dbReference type="ARBA" id="ARBA00023002"/>
    </source>
</evidence>
<dbReference type="Proteomes" id="UP000068447">
    <property type="component" value="Chromosome"/>
</dbReference>
<dbReference type="NCBIfam" id="NF005963">
    <property type="entry name" value="PRK08051.1"/>
    <property type="match status" value="1"/>
</dbReference>
<dbReference type="SUPFAM" id="SSF63380">
    <property type="entry name" value="Riboflavin synthase domain-like"/>
    <property type="match status" value="1"/>
</dbReference>
<organism evidence="6 7">
    <name type="scientific">Lacimicrobium alkaliphilum</name>
    <dbReference type="NCBI Taxonomy" id="1526571"/>
    <lineage>
        <taxon>Bacteria</taxon>
        <taxon>Pseudomonadati</taxon>
        <taxon>Pseudomonadota</taxon>
        <taxon>Gammaproteobacteria</taxon>
        <taxon>Alteromonadales</taxon>
        <taxon>Alteromonadaceae</taxon>
        <taxon>Lacimicrobium</taxon>
    </lineage>
</organism>
<keyword evidence="7" id="KW-1185">Reference proteome</keyword>
<dbReference type="PANTHER" id="PTHR47354:SF7">
    <property type="entry name" value="NAD(P)H-FLAVIN REDUCTASE"/>
    <property type="match status" value="1"/>
</dbReference>
<dbReference type="GO" id="GO:0008218">
    <property type="term" value="P:bioluminescence"/>
    <property type="evidence" value="ECO:0007669"/>
    <property type="project" value="UniProtKB-KW"/>
</dbReference>
<dbReference type="OrthoDB" id="9806195at2"/>
<dbReference type="PRINTS" id="PR00410">
    <property type="entry name" value="PHEHYDRXLASE"/>
</dbReference>
<dbReference type="STRING" id="1526571.AT746_00785"/>
<dbReference type="AlphaFoldDB" id="A0A0U2ZEV2"/>
<dbReference type="InterPro" id="IPR017927">
    <property type="entry name" value="FAD-bd_FR_type"/>
</dbReference>
<accession>A0A0U2ZEV2</accession>
<evidence type="ECO:0000256" key="4">
    <source>
        <dbReference type="ARBA" id="ARBA00038177"/>
    </source>
</evidence>
<dbReference type="Pfam" id="PF00970">
    <property type="entry name" value="FAD_binding_6"/>
    <property type="match status" value="1"/>
</dbReference>
<dbReference type="InterPro" id="IPR001433">
    <property type="entry name" value="OxRdtase_FAD/NAD-bd"/>
</dbReference>
<dbReference type="SUPFAM" id="SSF52343">
    <property type="entry name" value="Ferredoxin reductase-like, C-terminal NADP-linked domain"/>
    <property type="match status" value="1"/>
</dbReference>
<keyword evidence="1" id="KW-0560">Oxidoreductase</keyword>
<feature type="domain" description="FAD-binding FR-type" evidence="5">
    <location>
        <begin position="1"/>
        <end position="99"/>
    </location>
</feature>
<protein>
    <submittedName>
        <fullName evidence="6">NAD(P)H-flavin reductase</fullName>
    </submittedName>
</protein>